<feature type="compositionally biased region" description="Basic and acidic residues" evidence="1">
    <location>
        <begin position="15"/>
        <end position="25"/>
    </location>
</feature>
<feature type="compositionally biased region" description="Basic and acidic residues" evidence="1">
    <location>
        <begin position="33"/>
        <end position="43"/>
    </location>
</feature>
<keyword evidence="3" id="KW-1185">Reference proteome</keyword>
<feature type="region of interest" description="Disordered" evidence="1">
    <location>
        <begin position="1"/>
        <end position="61"/>
    </location>
</feature>
<dbReference type="OrthoDB" id="4563254at2"/>
<dbReference type="EMBL" id="BJYU01000002">
    <property type="protein sequence ID" value="GEO12677.1"/>
    <property type="molecule type" value="Genomic_DNA"/>
</dbReference>
<comment type="caution">
    <text evidence="2">The sequence shown here is derived from an EMBL/GenBank/DDBJ whole genome shotgun (WGS) entry which is preliminary data.</text>
</comment>
<feature type="compositionally biased region" description="Polar residues" evidence="1">
    <location>
        <begin position="1"/>
        <end position="11"/>
    </location>
</feature>
<evidence type="ECO:0000313" key="3">
    <source>
        <dbReference type="Proteomes" id="UP000321085"/>
    </source>
</evidence>
<proteinExistence type="predicted"/>
<organism evidence="2 3">
    <name type="scientific">Microvirga aerophila</name>
    <dbReference type="NCBI Taxonomy" id="670291"/>
    <lineage>
        <taxon>Bacteria</taxon>
        <taxon>Pseudomonadati</taxon>
        <taxon>Pseudomonadota</taxon>
        <taxon>Alphaproteobacteria</taxon>
        <taxon>Hyphomicrobiales</taxon>
        <taxon>Methylobacteriaceae</taxon>
        <taxon>Microvirga</taxon>
    </lineage>
</organism>
<gene>
    <name evidence="2" type="ORF">MAE02_03730</name>
</gene>
<dbReference type="Pfam" id="PF10685">
    <property type="entry name" value="KGG"/>
    <property type="match status" value="2"/>
</dbReference>
<dbReference type="Proteomes" id="UP000321085">
    <property type="component" value="Unassembled WGS sequence"/>
</dbReference>
<protein>
    <recommendedName>
        <fullName evidence="4">Stress-induced protein</fullName>
    </recommendedName>
</protein>
<sequence>MADRSGTSNRGFASMDKERQLEIARKGGQSVAPEDRSFSKNRDLASAAGRKGGQHSRGGNR</sequence>
<accession>A0A512BLE2</accession>
<evidence type="ECO:0000313" key="2">
    <source>
        <dbReference type="EMBL" id="GEO12677.1"/>
    </source>
</evidence>
<name>A0A512BLE2_9HYPH</name>
<reference evidence="2 3" key="1">
    <citation type="submission" date="2019-07" db="EMBL/GenBank/DDBJ databases">
        <title>Whole genome shotgun sequence of Microvirga aerophila NBRC 106136.</title>
        <authorList>
            <person name="Hosoyama A."/>
            <person name="Uohara A."/>
            <person name="Ohji S."/>
            <person name="Ichikawa N."/>
        </authorList>
    </citation>
    <scope>NUCLEOTIDE SEQUENCE [LARGE SCALE GENOMIC DNA]</scope>
    <source>
        <strain evidence="2 3">NBRC 106136</strain>
    </source>
</reference>
<dbReference type="InterPro" id="IPR019626">
    <property type="entry name" value="Stress-induced_KGG_rpt"/>
</dbReference>
<feature type="compositionally biased region" description="Basic residues" evidence="1">
    <location>
        <begin position="52"/>
        <end position="61"/>
    </location>
</feature>
<dbReference type="RefSeq" id="WP_114184574.1">
    <property type="nucleotide sequence ID" value="NZ_BJYU01000002.1"/>
</dbReference>
<evidence type="ECO:0000256" key="1">
    <source>
        <dbReference type="SAM" id="MobiDB-lite"/>
    </source>
</evidence>
<dbReference type="AlphaFoldDB" id="A0A512BLE2"/>
<evidence type="ECO:0008006" key="4">
    <source>
        <dbReference type="Google" id="ProtNLM"/>
    </source>
</evidence>